<keyword evidence="7" id="KW-0547">Nucleotide-binding</keyword>
<sequence length="489" mass="53948">MIRLNRILKGIKVIARQGSDDLAVNNIQFDSRCIEKGDLFFALKGTKVDGRRFIAQAIERGACVVVCQHPPIGVPRNIHLITVKNPNAALGIAASNFYASPSRDLKLLGVTGTNGKTTIATSLSHVFRKQGYKVGLLSTVRYQIDDQVVASTHTTPDALRINELMRRMVDAGCEYCFMEVSSHALAQYRIEGLEFSGGIFSNLSQDHLDYHETFARYRTAKKLFFDRLPSDAFALMNGDDSNAEFMLGDCRSRKFYYSIKASADFNCRILESHFDNMRLDMDGVEIRTGLIGEFNASNLLAVYGAAILLGQPKTQVLAAIGELENVAGRFESVPTSRGSTAIIDYAHTPDALKNVLETIHHIRNGNQRIITVVGAGGDRDKTKRPLMGEIVAQSSDKVILTADNPRSEDPVRILDDMQRGIEEKDREKVARILDRRQAIETALSLAGSGDIVLVAGKGHETYQEVKGVRNPFDDKEVVLAFAGNRKGRG</sequence>
<dbReference type="EMBL" id="CAADFX010000288">
    <property type="protein sequence ID" value="VFK64779.1"/>
    <property type="molecule type" value="Genomic_DNA"/>
</dbReference>
<dbReference type="GO" id="GO:0005737">
    <property type="term" value="C:cytoplasm"/>
    <property type="evidence" value="ECO:0007669"/>
    <property type="project" value="UniProtKB-SubCell"/>
</dbReference>
<feature type="binding site" evidence="7">
    <location>
        <position position="31"/>
    </location>
    <ligand>
        <name>UDP-N-acetyl-alpha-D-muramoyl-L-alanyl-D-glutamate</name>
        <dbReference type="ChEBI" id="CHEBI:83900"/>
    </ligand>
</feature>
<evidence type="ECO:0000256" key="1">
    <source>
        <dbReference type="ARBA" id="ARBA00005898"/>
    </source>
</evidence>
<feature type="modified residue" description="N6-carboxylysine" evidence="7">
    <location>
        <position position="221"/>
    </location>
</feature>
<dbReference type="PANTHER" id="PTHR23135:SF4">
    <property type="entry name" value="UDP-N-ACETYLMURAMOYL-L-ALANYL-D-GLUTAMATE--2,6-DIAMINOPIMELATE LIGASE MURE HOMOLOG, CHLOROPLASTIC"/>
    <property type="match status" value="1"/>
</dbReference>
<dbReference type="NCBIfam" id="NF001124">
    <property type="entry name" value="PRK00139.1-2"/>
    <property type="match status" value="1"/>
</dbReference>
<dbReference type="Pfam" id="PF08245">
    <property type="entry name" value="Mur_ligase_M"/>
    <property type="match status" value="1"/>
</dbReference>
<dbReference type="NCBIfam" id="NF001126">
    <property type="entry name" value="PRK00139.1-4"/>
    <property type="match status" value="1"/>
</dbReference>
<dbReference type="GO" id="GO:0008360">
    <property type="term" value="P:regulation of cell shape"/>
    <property type="evidence" value="ECO:0007669"/>
    <property type="project" value="UniProtKB-KW"/>
</dbReference>
<feature type="domain" description="Mur ligase C-terminal" evidence="10">
    <location>
        <begin position="328"/>
        <end position="458"/>
    </location>
</feature>
<proteinExistence type="inferred from homology"/>
<dbReference type="Pfam" id="PF02875">
    <property type="entry name" value="Mur_ligase_C"/>
    <property type="match status" value="1"/>
</dbReference>
<comment type="cofactor">
    <cofactor evidence="7">
        <name>Mg(2+)</name>
        <dbReference type="ChEBI" id="CHEBI:18420"/>
    </cofactor>
</comment>
<feature type="binding site" evidence="7">
    <location>
        <begin position="112"/>
        <end position="118"/>
    </location>
    <ligand>
        <name>ATP</name>
        <dbReference type="ChEBI" id="CHEBI:30616"/>
    </ligand>
</feature>
<dbReference type="InterPro" id="IPR005761">
    <property type="entry name" value="UDP-N-AcMur-Glu-dNH2Pim_ligase"/>
</dbReference>
<dbReference type="SUPFAM" id="SSF53244">
    <property type="entry name" value="MurD-like peptide ligases, peptide-binding domain"/>
    <property type="match status" value="1"/>
</dbReference>
<evidence type="ECO:0000256" key="5">
    <source>
        <dbReference type="ARBA" id="ARBA00023306"/>
    </source>
</evidence>
<dbReference type="EC" id="6.3.2.13" evidence="7"/>
<dbReference type="Gene3D" id="3.40.1390.10">
    <property type="entry name" value="MurE/MurF, N-terminal domain"/>
    <property type="match status" value="1"/>
</dbReference>
<feature type="binding site" evidence="7">
    <location>
        <position position="456"/>
    </location>
    <ligand>
        <name>meso-2,6-diaminopimelate</name>
        <dbReference type="ChEBI" id="CHEBI:57791"/>
    </ligand>
</feature>
<dbReference type="InterPro" id="IPR013221">
    <property type="entry name" value="Mur_ligase_cen"/>
</dbReference>
<feature type="binding site" evidence="7">
    <location>
        <position position="460"/>
    </location>
    <ligand>
        <name>meso-2,6-diaminopimelate</name>
        <dbReference type="ChEBI" id="CHEBI:57791"/>
    </ligand>
</feature>
<keyword evidence="7 12" id="KW-0436">Ligase</keyword>
<keyword evidence="3 7" id="KW-0133">Cell shape</keyword>
<keyword evidence="7" id="KW-0963">Cytoplasm</keyword>
<keyword evidence="7" id="KW-0067">ATP-binding</keyword>
<dbReference type="InterPro" id="IPR036565">
    <property type="entry name" value="Mur-like_cat_sf"/>
</dbReference>
<dbReference type="GO" id="GO:0005524">
    <property type="term" value="F:ATP binding"/>
    <property type="evidence" value="ECO:0007669"/>
    <property type="project" value="UniProtKB-UniRule"/>
</dbReference>
<keyword evidence="6 7" id="KW-0961">Cell wall biogenesis/degradation</keyword>
<dbReference type="GO" id="GO:0008765">
    <property type="term" value="F:UDP-N-acetylmuramoylalanyl-D-glutamate-2,6-diaminopimelate ligase activity"/>
    <property type="evidence" value="ECO:0007669"/>
    <property type="project" value="UniProtKB-UniRule"/>
</dbReference>
<dbReference type="UniPathway" id="UPA00219"/>
<dbReference type="InterPro" id="IPR036615">
    <property type="entry name" value="Mur_ligase_C_dom_sf"/>
</dbReference>
<evidence type="ECO:0000256" key="8">
    <source>
        <dbReference type="RuleBase" id="RU004135"/>
    </source>
</evidence>
<feature type="binding site" evidence="7">
    <location>
        <position position="379"/>
    </location>
    <ligand>
        <name>meso-2,6-diaminopimelate</name>
        <dbReference type="ChEBI" id="CHEBI:57791"/>
    </ligand>
</feature>
<feature type="binding site" evidence="7">
    <location>
        <begin position="154"/>
        <end position="155"/>
    </location>
    <ligand>
        <name>UDP-N-acetyl-alpha-D-muramoyl-L-alanyl-D-glutamate</name>
        <dbReference type="ChEBI" id="CHEBI:83900"/>
    </ligand>
</feature>
<accession>A0A451AFE9</accession>
<name>A0A451AFE9_9GAMM</name>
<evidence type="ECO:0000256" key="4">
    <source>
        <dbReference type="ARBA" id="ARBA00022984"/>
    </source>
</evidence>
<protein>
    <recommendedName>
        <fullName evidence="7">UDP-N-acetylmuramoyl-L-alanyl-D-glutamate--2,6-diaminopimelate ligase</fullName>
        <ecNumber evidence="7">6.3.2.13</ecNumber>
    </recommendedName>
    <alternativeName>
        <fullName evidence="7">Meso-A2pm-adding enzyme</fullName>
    </alternativeName>
    <alternativeName>
        <fullName evidence="7">Meso-diaminopimelate-adding enzyme</fullName>
    </alternativeName>
    <alternativeName>
        <fullName evidence="7">UDP-MurNAc-L-Ala-D-Glu:meso-diaminopimelate ligase</fullName>
    </alternativeName>
    <alternativeName>
        <fullName evidence="7">UDP-MurNAc-tripeptide synthetase</fullName>
    </alternativeName>
    <alternativeName>
        <fullName evidence="7">UDP-N-acetylmuramyl-tripeptide synthetase</fullName>
    </alternativeName>
</protein>
<evidence type="ECO:0000259" key="9">
    <source>
        <dbReference type="Pfam" id="PF01225"/>
    </source>
</evidence>
<dbReference type="Gene3D" id="3.90.190.20">
    <property type="entry name" value="Mur ligase, C-terminal domain"/>
    <property type="match status" value="1"/>
</dbReference>
<comment type="similarity">
    <text evidence="1 7">Belongs to the MurCDEF family. MurE subfamily.</text>
</comment>
<dbReference type="NCBIfam" id="TIGR01085">
    <property type="entry name" value="murE"/>
    <property type="match status" value="1"/>
</dbReference>
<feature type="domain" description="Mur ligase central" evidence="11">
    <location>
        <begin position="110"/>
        <end position="306"/>
    </location>
</feature>
<feature type="binding site" evidence="7">
    <location>
        <position position="187"/>
    </location>
    <ligand>
        <name>UDP-N-acetyl-alpha-D-muramoyl-L-alanyl-D-glutamate</name>
        <dbReference type="ChEBI" id="CHEBI:83900"/>
    </ligand>
</feature>
<comment type="caution">
    <text evidence="7">Lacks conserved residue(s) required for the propagation of feature annotation.</text>
</comment>
<evidence type="ECO:0000259" key="10">
    <source>
        <dbReference type="Pfam" id="PF02875"/>
    </source>
</evidence>
<evidence type="ECO:0000259" key="11">
    <source>
        <dbReference type="Pfam" id="PF08245"/>
    </source>
</evidence>
<dbReference type="HAMAP" id="MF_00208">
    <property type="entry name" value="MurE"/>
    <property type="match status" value="1"/>
</dbReference>
<evidence type="ECO:0000256" key="2">
    <source>
        <dbReference type="ARBA" id="ARBA00022618"/>
    </source>
</evidence>
<reference evidence="12" key="1">
    <citation type="submission" date="2019-02" db="EMBL/GenBank/DDBJ databases">
        <authorList>
            <person name="Gruber-Vodicka R. H."/>
            <person name="Seah K. B. B."/>
        </authorList>
    </citation>
    <scope>NUCLEOTIDE SEQUENCE</scope>
    <source>
        <strain evidence="12">BECK_BY1</strain>
    </source>
</reference>
<dbReference type="GO" id="GO:0000287">
    <property type="term" value="F:magnesium ion binding"/>
    <property type="evidence" value="ECO:0007669"/>
    <property type="project" value="UniProtKB-UniRule"/>
</dbReference>
<comment type="catalytic activity">
    <reaction evidence="7">
        <text>UDP-N-acetyl-alpha-D-muramoyl-L-alanyl-D-glutamate + meso-2,6-diaminopimelate + ATP = UDP-N-acetyl-alpha-D-muramoyl-L-alanyl-gamma-D-glutamyl-meso-2,6-diaminopimelate + ADP + phosphate + H(+)</text>
        <dbReference type="Rhea" id="RHEA:23676"/>
        <dbReference type="ChEBI" id="CHEBI:15378"/>
        <dbReference type="ChEBI" id="CHEBI:30616"/>
        <dbReference type="ChEBI" id="CHEBI:43474"/>
        <dbReference type="ChEBI" id="CHEBI:57791"/>
        <dbReference type="ChEBI" id="CHEBI:83900"/>
        <dbReference type="ChEBI" id="CHEBI:83905"/>
        <dbReference type="ChEBI" id="CHEBI:456216"/>
        <dbReference type="EC" id="6.3.2.13"/>
    </reaction>
</comment>
<keyword evidence="5 7" id="KW-0131">Cell cycle</keyword>
<evidence type="ECO:0000256" key="3">
    <source>
        <dbReference type="ARBA" id="ARBA00022960"/>
    </source>
</evidence>
<dbReference type="GO" id="GO:0071555">
    <property type="term" value="P:cell wall organization"/>
    <property type="evidence" value="ECO:0007669"/>
    <property type="project" value="UniProtKB-KW"/>
</dbReference>
<feature type="binding site" evidence="7">
    <location>
        <begin position="403"/>
        <end position="406"/>
    </location>
    <ligand>
        <name>meso-2,6-diaminopimelate</name>
        <dbReference type="ChEBI" id="CHEBI:57791"/>
    </ligand>
</feature>
<dbReference type="AlphaFoldDB" id="A0A451AFE9"/>
<evidence type="ECO:0000256" key="7">
    <source>
        <dbReference type="HAMAP-Rule" id="MF_00208"/>
    </source>
</evidence>
<evidence type="ECO:0000256" key="6">
    <source>
        <dbReference type="ARBA" id="ARBA00023316"/>
    </source>
</evidence>
<evidence type="ECO:0000313" key="12">
    <source>
        <dbReference type="EMBL" id="VFK64779.1"/>
    </source>
</evidence>
<dbReference type="GO" id="GO:0051301">
    <property type="term" value="P:cell division"/>
    <property type="evidence" value="ECO:0007669"/>
    <property type="project" value="UniProtKB-KW"/>
</dbReference>
<feature type="binding site" evidence="7">
    <location>
        <position position="181"/>
    </location>
    <ligand>
        <name>UDP-N-acetyl-alpha-D-muramoyl-L-alanyl-D-glutamate</name>
        <dbReference type="ChEBI" id="CHEBI:83900"/>
    </ligand>
</feature>
<comment type="subcellular location">
    <subcellularLocation>
        <location evidence="7 8">Cytoplasm</location>
    </subcellularLocation>
</comment>
<dbReference type="SUPFAM" id="SSF53623">
    <property type="entry name" value="MurD-like peptide ligases, catalytic domain"/>
    <property type="match status" value="1"/>
</dbReference>
<organism evidence="12">
    <name type="scientific">Candidatus Kentrum sp. TUN</name>
    <dbReference type="NCBI Taxonomy" id="2126343"/>
    <lineage>
        <taxon>Bacteria</taxon>
        <taxon>Pseudomonadati</taxon>
        <taxon>Pseudomonadota</taxon>
        <taxon>Gammaproteobacteria</taxon>
        <taxon>Candidatus Kentrum</taxon>
    </lineage>
</organism>
<feature type="domain" description="Mur ligase N-terminal catalytic" evidence="9">
    <location>
        <begin position="24"/>
        <end position="98"/>
    </location>
</feature>
<dbReference type="GO" id="GO:0009252">
    <property type="term" value="P:peptidoglycan biosynthetic process"/>
    <property type="evidence" value="ECO:0007669"/>
    <property type="project" value="UniProtKB-UniRule"/>
</dbReference>
<gene>
    <name evidence="7" type="primary">murE</name>
    <name evidence="12" type="ORF">BECKTUN1418D_GA0071000_12881</name>
</gene>
<dbReference type="Gene3D" id="3.40.1190.10">
    <property type="entry name" value="Mur-like, catalytic domain"/>
    <property type="match status" value="1"/>
</dbReference>
<dbReference type="InterPro" id="IPR000713">
    <property type="entry name" value="Mur_ligase_N"/>
</dbReference>
<keyword evidence="2 7" id="KW-0132">Cell division</keyword>
<dbReference type="InterPro" id="IPR035911">
    <property type="entry name" value="MurE/MurF_N"/>
</dbReference>
<dbReference type="Pfam" id="PF01225">
    <property type="entry name" value="Mur_ligase"/>
    <property type="match status" value="1"/>
</dbReference>
<feature type="binding site" evidence="7">
    <location>
        <position position="189"/>
    </location>
    <ligand>
        <name>UDP-N-acetyl-alpha-D-muramoyl-L-alanyl-D-glutamate</name>
        <dbReference type="ChEBI" id="CHEBI:83900"/>
    </ligand>
</feature>
<feature type="short sequence motif" description="Meso-diaminopimelate recognition motif" evidence="7">
    <location>
        <begin position="403"/>
        <end position="406"/>
    </location>
</feature>
<keyword evidence="4 7" id="KW-0573">Peptidoglycan synthesis</keyword>
<dbReference type="PANTHER" id="PTHR23135">
    <property type="entry name" value="MUR LIGASE FAMILY MEMBER"/>
    <property type="match status" value="1"/>
</dbReference>
<keyword evidence="7" id="KW-0460">Magnesium</keyword>
<comment type="function">
    <text evidence="7">Catalyzes the addition of meso-diaminopimelic acid to the nucleotide precursor UDP-N-acetylmuramoyl-L-alanyl-D-glutamate (UMAG) in the biosynthesis of bacterial cell-wall peptidoglycan.</text>
</comment>
<comment type="PTM">
    <text evidence="7">Carboxylation is probably crucial for Mg(2+) binding and, consequently, for the gamma-phosphate positioning of ATP.</text>
</comment>
<comment type="pathway">
    <text evidence="7 8">Cell wall biogenesis; peptidoglycan biosynthesis.</text>
</comment>
<dbReference type="SUPFAM" id="SSF63418">
    <property type="entry name" value="MurE/MurF N-terminal domain"/>
    <property type="match status" value="1"/>
</dbReference>
<dbReference type="InterPro" id="IPR004101">
    <property type="entry name" value="Mur_ligase_C"/>
</dbReference>